<reference evidence="9" key="2">
    <citation type="submission" date="2023-01" db="EMBL/GenBank/DDBJ databases">
        <authorList>
            <person name="Sun Q."/>
            <person name="Evtushenko L."/>
        </authorList>
    </citation>
    <scope>NUCLEOTIDE SEQUENCE</scope>
    <source>
        <strain evidence="9">VKM Ac-1069</strain>
    </source>
</reference>
<feature type="domain" description="ABC transmembrane type-1" evidence="8">
    <location>
        <begin position="22"/>
        <end position="216"/>
    </location>
</feature>
<keyword evidence="5 7" id="KW-1133">Transmembrane helix</keyword>
<comment type="subcellular location">
    <subcellularLocation>
        <location evidence="1 7">Cell membrane</location>
        <topology evidence="1 7">Multi-pass membrane protein</topology>
    </subcellularLocation>
</comment>
<evidence type="ECO:0000259" key="8">
    <source>
        <dbReference type="PROSITE" id="PS50928"/>
    </source>
</evidence>
<evidence type="ECO:0000256" key="2">
    <source>
        <dbReference type="ARBA" id="ARBA00022448"/>
    </source>
</evidence>
<comment type="similarity">
    <text evidence="7">Belongs to the binding-protein-dependent transport system permease family.</text>
</comment>
<dbReference type="Proteomes" id="UP001143463">
    <property type="component" value="Unassembled WGS sequence"/>
</dbReference>
<dbReference type="InterPro" id="IPR051322">
    <property type="entry name" value="AA_ABC_Transporter_Permease"/>
</dbReference>
<sequence length="226" mass="23699">MSGVLAANTPVDELWEIVRPALEETLQLVTWTGLITIGVGLPLAVVLHNTSPSGLRPTPVVHLPLNGIVNFARSLPFLILMVLLIPFTRLLVGTTIGVAGSIVPMSVAAIPFAARLLETNLREVPPDVLRVGRASGGSVFGVVSRVQLPEAVPAMIGNLTLLVITIIEISAVAGTLGGGGIGDLAVTYGYTRFDTTVLVACAVILVISVQLVQLVGDLLARRLDHR</sequence>
<evidence type="ECO:0000256" key="6">
    <source>
        <dbReference type="ARBA" id="ARBA00023136"/>
    </source>
</evidence>
<dbReference type="GO" id="GO:0005886">
    <property type="term" value="C:plasma membrane"/>
    <property type="evidence" value="ECO:0007669"/>
    <property type="project" value="UniProtKB-SubCell"/>
</dbReference>
<evidence type="ECO:0000256" key="5">
    <source>
        <dbReference type="ARBA" id="ARBA00022989"/>
    </source>
</evidence>
<protein>
    <submittedName>
        <fullName evidence="9">ABC transporter permease</fullName>
    </submittedName>
</protein>
<dbReference type="Gene3D" id="1.10.3720.10">
    <property type="entry name" value="MetI-like"/>
    <property type="match status" value="1"/>
</dbReference>
<comment type="caution">
    <text evidence="9">The sequence shown here is derived from an EMBL/GenBank/DDBJ whole genome shotgun (WGS) entry which is preliminary data.</text>
</comment>
<keyword evidence="4 7" id="KW-0812">Transmembrane</keyword>
<feature type="transmembrane region" description="Helical" evidence="7">
    <location>
        <begin position="28"/>
        <end position="47"/>
    </location>
</feature>
<feature type="transmembrane region" description="Helical" evidence="7">
    <location>
        <begin position="197"/>
        <end position="220"/>
    </location>
</feature>
<dbReference type="InterPro" id="IPR000515">
    <property type="entry name" value="MetI-like"/>
</dbReference>
<dbReference type="RefSeq" id="WP_037040977.1">
    <property type="nucleotide sequence ID" value="NZ_BAAAUZ010000002.1"/>
</dbReference>
<dbReference type="PROSITE" id="PS50928">
    <property type="entry name" value="ABC_TM1"/>
    <property type="match status" value="1"/>
</dbReference>
<feature type="transmembrane region" description="Helical" evidence="7">
    <location>
        <begin position="155"/>
        <end position="177"/>
    </location>
</feature>
<dbReference type="Pfam" id="PF00528">
    <property type="entry name" value="BPD_transp_1"/>
    <property type="match status" value="1"/>
</dbReference>
<evidence type="ECO:0000256" key="4">
    <source>
        <dbReference type="ARBA" id="ARBA00022692"/>
    </source>
</evidence>
<dbReference type="EMBL" id="BSFQ01000005">
    <property type="protein sequence ID" value="GLL10549.1"/>
    <property type="molecule type" value="Genomic_DNA"/>
</dbReference>
<organism evidence="9 10">
    <name type="scientific">Pseudonocardia halophobica</name>
    <dbReference type="NCBI Taxonomy" id="29401"/>
    <lineage>
        <taxon>Bacteria</taxon>
        <taxon>Bacillati</taxon>
        <taxon>Actinomycetota</taxon>
        <taxon>Actinomycetes</taxon>
        <taxon>Pseudonocardiales</taxon>
        <taxon>Pseudonocardiaceae</taxon>
        <taxon>Pseudonocardia</taxon>
    </lineage>
</organism>
<keyword evidence="6 7" id="KW-0472">Membrane</keyword>
<dbReference type="InterPro" id="IPR035906">
    <property type="entry name" value="MetI-like_sf"/>
</dbReference>
<evidence type="ECO:0000256" key="7">
    <source>
        <dbReference type="RuleBase" id="RU363032"/>
    </source>
</evidence>
<dbReference type="GO" id="GO:0048473">
    <property type="term" value="P:D-methionine transmembrane transport"/>
    <property type="evidence" value="ECO:0007669"/>
    <property type="project" value="TreeGrafter"/>
</dbReference>
<evidence type="ECO:0000313" key="9">
    <source>
        <dbReference type="EMBL" id="GLL10549.1"/>
    </source>
</evidence>
<evidence type="ECO:0000313" key="10">
    <source>
        <dbReference type="Proteomes" id="UP001143463"/>
    </source>
</evidence>
<keyword evidence="2 7" id="KW-0813">Transport</keyword>
<accession>A0A9W6L1K1</accession>
<dbReference type="SUPFAM" id="SSF161098">
    <property type="entry name" value="MetI-like"/>
    <property type="match status" value="1"/>
</dbReference>
<gene>
    <name evidence="9" type="ORF">GCM10017577_16890</name>
</gene>
<reference evidence="9" key="1">
    <citation type="journal article" date="2014" name="Int. J. Syst. Evol. Microbiol.">
        <title>Complete genome sequence of Corynebacterium casei LMG S-19264T (=DSM 44701T), isolated from a smear-ripened cheese.</title>
        <authorList>
            <consortium name="US DOE Joint Genome Institute (JGI-PGF)"/>
            <person name="Walter F."/>
            <person name="Albersmeier A."/>
            <person name="Kalinowski J."/>
            <person name="Ruckert C."/>
        </authorList>
    </citation>
    <scope>NUCLEOTIDE SEQUENCE</scope>
    <source>
        <strain evidence="9">VKM Ac-1069</strain>
    </source>
</reference>
<evidence type="ECO:0000256" key="1">
    <source>
        <dbReference type="ARBA" id="ARBA00004651"/>
    </source>
</evidence>
<dbReference type="CDD" id="cd06261">
    <property type="entry name" value="TM_PBP2"/>
    <property type="match status" value="1"/>
</dbReference>
<keyword evidence="3" id="KW-1003">Cell membrane</keyword>
<dbReference type="PANTHER" id="PTHR30450">
    <property type="entry name" value="ABC TRANSPORTER PERMEASE"/>
    <property type="match status" value="1"/>
</dbReference>
<dbReference type="PANTHER" id="PTHR30450:SF1">
    <property type="entry name" value="D-METHIONINE TRANSPORT SYSTEM PERMEASE PROTEIN METI-RELATED"/>
    <property type="match status" value="1"/>
</dbReference>
<feature type="transmembrane region" description="Helical" evidence="7">
    <location>
        <begin position="91"/>
        <end position="114"/>
    </location>
</feature>
<proteinExistence type="inferred from homology"/>
<feature type="transmembrane region" description="Helical" evidence="7">
    <location>
        <begin position="68"/>
        <end position="85"/>
    </location>
</feature>
<keyword evidence="10" id="KW-1185">Reference proteome</keyword>
<dbReference type="AlphaFoldDB" id="A0A9W6L1K1"/>
<evidence type="ECO:0000256" key="3">
    <source>
        <dbReference type="ARBA" id="ARBA00022475"/>
    </source>
</evidence>
<name>A0A9W6L1K1_9PSEU</name>